<dbReference type="EMBL" id="CP002116">
    <property type="protein sequence ID" value="ADK82662.1"/>
    <property type="molecule type" value="Genomic_DNA"/>
</dbReference>
<keyword evidence="6" id="KW-0378">Hydrolase</keyword>
<evidence type="ECO:0000256" key="5">
    <source>
        <dbReference type="ARBA" id="ARBA00023277"/>
    </source>
</evidence>
<accession>E1R7F7</accession>
<gene>
    <name evidence="6" type="ordered locus">Spirs_3574</name>
</gene>
<organism evidence="6 7">
    <name type="scientific">Sediminispirochaeta smaragdinae (strain DSM 11293 / JCM 15392 / SEBR 4228)</name>
    <name type="common">Spirochaeta smaragdinae</name>
    <dbReference type="NCBI Taxonomy" id="573413"/>
    <lineage>
        <taxon>Bacteria</taxon>
        <taxon>Pseudomonadati</taxon>
        <taxon>Spirochaetota</taxon>
        <taxon>Spirochaetia</taxon>
        <taxon>Spirochaetales</taxon>
        <taxon>Spirochaetaceae</taxon>
        <taxon>Sediminispirochaeta</taxon>
    </lineage>
</organism>
<dbReference type="RefSeq" id="WP_013256121.1">
    <property type="nucleotide sequence ID" value="NC_014364.1"/>
</dbReference>
<evidence type="ECO:0000256" key="3">
    <source>
        <dbReference type="ARBA" id="ARBA00022723"/>
    </source>
</evidence>
<dbReference type="PANTHER" id="PTHR46193">
    <property type="entry name" value="6-PHOSPHOGLUCONATE PHOSPHATASE"/>
    <property type="match status" value="1"/>
</dbReference>
<dbReference type="InterPro" id="IPR041492">
    <property type="entry name" value="HAD_2"/>
</dbReference>
<dbReference type="PANTHER" id="PTHR46193:SF18">
    <property type="entry name" value="HEXITOL PHOSPHATASE B"/>
    <property type="match status" value="1"/>
</dbReference>
<dbReference type="HOGENOM" id="CLU_045011_13_3_12"/>
<reference evidence="6 7" key="1">
    <citation type="journal article" date="2010" name="Stand. Genomic Sci.">
        <title>Complete genome sequence of Spirochaeta smaragdinae type strain (SEBR 4228).</title>
        <authorList>
            <person name="Mavromatis K."/>
            <person name="Yasawong M."/>
            <person name="Chertkov O."/>
            <person name="Lapidus A."/>
            <person name="Lucas S."/>
            <person name="Nolan M."/>
            <person name="Del Rio T.G."/>
            <person name="Tice H."/>
            <person name="Cheng J.F."/>
            <person name="Pitluck S."/>
            <person name="Liolios K."/>
            <person name="Ivanova N."/>
            <person name="Tapia R."/>
            <person name="Han C."/>
            <person name="Bruce D."/>
            <person name="Goodwin L."/>
            <person name="Pati A."/>
            <person name="Chen A."/>
            <person name="Palaniappan K."/>
            <person name="Land M."/>
            <person name="Hauser L."/>
            <person name="Chang Y.J."/>
            <person name="Jeffries C.D."/>
            <person name="Detter J.C."/>
            <person name="Rohde M."/>
            <person name="Brambilla E."/>
            <person name="Spring S."/>
            <person name="Goker M."/>
            <person name="Sikorski J."/>
            <person name="Woyke T."/>
            <person name="Bristow J."/>
            <person name="Eisen J.A."/>
            <person name="Markowitz V."/>
            <person name="Hugenholtz P."/>
            <person name="Klenk H.P."/>
            <person name="Kyrpides N.C."/>
        </authorList>
    </citation>
    <scope>NUCLEOTIDE SEQUENCE [LARGE SCALE GENOMIC DNA]</scope>
    <source>
        <strain evidence="7">DSM 11293 / JCM 15392 / SEBR 4228</strain>
    </source>
</reference>
<keyword evidence="7" id="KW-1185">Reference proteome</keyword>
<comment type="similarity">
    <text evidence="2">Belongs to the HAD-like hydrolase superfamily. CbbY/CbbZ/Gph/YieH family.</text>
</comment>
<evidence type="ECO:0000256" key="1">
    <source>
        <dbReference type="ARBA" id="ARBA00001946"/>
    </source>
</evidence>
<dbReference type="SUPFAM" id="SSF56784">
    <property type="entry name" value="HAD-like"/>
    <property type="match status" value="1"/>
</dbReference>
<dbReference type="InterPro" id="IPR051600">
    <property type="entry name" value="Beta-PGM-like"/>
</dbReference>
<dbReference type="NCBIfam" id="TIGR01509">
    <property type="entry name" value="HAD-SF-IA-v3"/>
    <property type="match status" value="1"/>
</dbReference>
<dbReference type="AlphaFoldDB" id="E1R7F7"/>
<dbReference type="eggNOG" id="COG0637">
    <property type="taxonomic scope" value="Bacteria"/>
</dbReference>
<dbReference type="GO" id="GO:0016787">
    <property type="term" value="F:hydrolase activity"/>
    <property type="evidence" value="ECO:0007669"/>
    <property type="project" value="UniProtKB-KW"/>
</dbReference>
<dbReference type="SFLD" id="SFLDG01129">
    <property type="entry name" value="C1.5:_HAD__Beta-PGM__Phosphata"/>
    <property type="match status" value="1"/>
</dbReference>
<dbReference type="STRING" id="573413.Spirs_3574"/>
<sequence length="200" mass="22327">MLTLSIDPAARALIFDIDGTLVDTLAIHYRAWKATLLELDNYSLSPQQFKAIIGYGKNDMVERLSLLLARPLDFRLHVERQEAHYASDLVFARPIEPVVTLLTDYFGRLPVCLATSEHRRIAELNIKAAGLVGRFDFLLAAEDVDRPKPDPEIYLEASRLMGRAPEFCQVFEDSPVGIRAARSAGMMVTDVSACTSDVLF</sequence>
<dbReference type="PRINTS" id="PR00413">
    <property type="entry name" value="HADHALOGNASE"/>
</dbReference>
<dbReference type="InterPro" id="IPR023198">
    <property type="entry name" value="PGP-like_dom2"/>
</dbReference>
<dbReference type="InterPro" id="IPR036412">
    <property type="entry name" value="HAD-like_sf"/>
</dbReference>
<dbReference type="SFLD" id="SFLDS00003">
    <property type="entry name" value="Haloacid_Dehalogenase"/>
    <property type="match status" value="1"/>
</dbReference>
<evidence type="ECO:0000313" key="7">
    <source>
        <dbReference type="Proteomes" id="UP000002318"/>
    </source>
</evidence>
<keyword evidence="5" id="KW-0119">Carbohydrate metabolism</keyword>
<evidence type="ECO:0000256" key="2">
    <source>
        <dbReference type="ARBA" id="ARBA00006171"/>
    </source>
</evidence>
<proteinExistence type="inferred from homology"/>
<evidence type="ECO:0000256" key="4">
    <source>
        <dbReference type="ARBA" id="ARBA00022842"/>
    </source>
</evidence>
<dbReference type="CDD" id="cd07505">
    <property type="entry name" value="HAD_BPGM-like"/>
    <property type="match status" value="1"/>
</dbReference>
<comment type="cofactor">
    <cofactor evidence="1">
        <name>Mg(2+)</name>
        <dbReference type="ChEBI" id="CHEBI:18420"/>
    </cofactor>
</comment>
<evidence type="ECO:0000313" key="6">
    <source>
        <dbReference type="EMBL" id="ADK82662.1"/>
    </source>
</evidence>
<name>E1R7F7_SEDSS</name>
<dbReference type="InterPro" id="IPR006439">
    <property type="entry name" value="HAD-SF_hydro_IA"/>
</dbReference>
<keyword evidence="4" id="KW-0460">Magnesium</keyword>
<keyword evidence="3" id="KW-0479">Metal-binding</keyword>
<dbReference type="Gene3D" id="1.10.150.240">
    <property type="entry name" value="Putative phosphatase, domain 2"/>
    <property type="match status" value="1"/>
</dbReference>
<dbReference type="InterPro" id="IPR023214">
    <property type="entry name" value="HAD_sf"/>
</dbReference>
<dbReference type="GO" id="GO:0046872">
    <property type="term" value="F:metal ion binding"/>
    <property type="evidence" value="ECO:0007669"/>
    <property type="project" value="UniProtKB-KW"/>
</dbReference>
<dbReference type="KEGG" id="ssm:Spirs_3574"/>
<dbReference type="Gene3D" id="3.40.50.1000">
    <property type="entry name" value="HAD superfamily/HAD-like"/>
    <property type="match status" value="1"/>
</dbReference>
<protein>
    <submittedName>
        <fullName evidence="6">HAD-superfamily hydrolase, subfamily IA, variant 3</fullName>
    </submittedName>
</protein>
<dbReference type="Proteomes" id="UP000002318">
    <property type="component" value="Chromosome"/>
</dbReference>
<dbReference type="Pfam" id="PF13419">
    <property type="entry name" value="HAD_2"/>
    <property type="match status" value="1"/>
</dbReference>